<evidence type="ECO:0000313" key="2">
    <source>
        <dbReference type="EMBL" id="GAA3746368.1"/>
    </source>
</evidence>
<dbReference type="SUPFAM" id="SSF102198">
    <property type="entry name" value="Putative cyclase"/>
    <property type="match status" value="1"/>
</dbReference>
<name>A0ABP7FSS0_9ACTN</name>
<accession>A0ABP7FSS0</accession>
<feature type="region of interest" description="Disordered" evidence="1">
    <location>
        <begin position="1"/>
        <end position="20"/>
    </location>
</feature>
<dbReference type="Proteomes" id="UP001500908">
    <property type="component" value="Unassembled WGS sequence"/>
</dbReference>
<organism evidence="2 3">
    <name type="scientific">Salinactinospora qingdaonensis</name>
    <dbReference type="NCBI Taxonomy" id="702744"/>
    <lineage>
        <taxon>Bacteria</taxon>
        <taxon>Bacillati</taxon>
        <taxon>Actinomycetota</taxon>
        <taxon>Actinomycetes</taxon>
        <taxon>Streptosporangiales</taxon>
        <taxon>Nocardiopsidaceae</taxon>
        <taxon>Salinactinospora</taxon>
    </lineage>
</organism>
<reference evidence="3" key="1">
    <citation type="journal article" date="2019" name="Int. J. Syst. Evol. Microbiol.">
        <title>The Global Catalogue of Microorganisms (GCM) 10K type strain sequencing project: providing services to taxonomists for standard genome sequencing and annotation.</title>
        <authorList>
            <consortium name="The Broad Institute Genomics Platform"/>
            <consortium name="The Broad Institute Genome Sequencing Center for Infectious Disease"/>
            <person name="Wu L."/>
            <person name="Ma J."/>
        </authorList>
    </citation>
    <scope>NUCLEOTIDE SEQUENCE [LARGE SCALE GENOMIC DNA]</scope>
    <source>
        <strain evidence="3">JCM 17137</strain>
    </source>
</reference>
<dbReference type="RefSeq" id="WP_344971651.1">
    <property type="nucleotide sequence ID" value="NZ_BAABDD010000011.1"/>
</dbReference>
<protein>
    <submittedName>
        <fullName evidence="2">Cyclase family protein</fullName>
    </submittedName>
</protein>
<dbReference type="InterPro" id="IPR037175">
    <property type="entry name" value="KFase_sf"/>
</dbReference>
<dbReference type="Pfam" id="PF04199">
    <property type="entry name" value="Cyclase"/>
    <property type="match status" value="1"/>
</dbReference>
<evidence type="ECO:0000313" key="3">
    <source>
        <dbReference type="Proteomes" id="UP001500908"/>
    </source>
</evidence>
<dbReference type="PANTHER" id="PTHR31118">
    <property type="entry name" value="CYCLASE-LIKE PROTEIN 2"/>
    <property type="match status" value="1"/>
</dbReference>
<gene>
    <name evidence="2" type="ORF">GCM10022402_27350</name>
</gene>
<keyword evidence="3" id="KW-1185">Reference proteome</keyword>
<dbReference type="PANTHER" id="PTHR31118:SF32">
    <property type="entry name" value="KYNURENINE FORMAMIDASE"/>
    <property type="match status" value="1"/>
</dbReference>
<dbReference type="EMBL" id="BAABDD010000011">
    <property type="protein sequence ID" value="GAA3746368.1"/>
    <property type="molecule type" value="Genomic_DNA"/>
</dbReference>
<dbReference type="InterPro" id="IPR007325">
    <property type="entry name" value="KFase/CYL"/>
</dbReference>
<proteinExistence type="predicted"/>
<sequence>MNQDGMVDLSRPLGPDTQVYPGDPPVTFTPVATPAEDGCGITAVSMSSQSGTHADAPRHFFAGGAGIDELPLELFTGPAVVVDVTGRPDRCPIGWEDLAPREADLGAGVVVLLRTGWSAHYGTPHYFAHPYLSGEAARRLVAAGVRTLGIDAPSPDVTPEPGREMPADGFAVHEAVLGAGGVIVENLCRLELLDFAAPVFSALPIPLAGADGAPVRAVAWPVR</sequence>
<comment type="caution">
    <text evidence="2">The sequence shown here is derived from an EMBL/GenBank/DDBJ whole genome shotgun (WGS) entry which is preliminary data.</text>
</comment>
<dbReference type="Gene3D" id="3.50.30.50">
    <property type="entry name" value="Putative cyclase"/>
    <property type="match status" value="1"/>
</dbReference>
<evidence type="ECO:0000256" key="1">
    <source>
        <dbReference type="SAM" id="MobiDB-lite"/>
    </source>
</evidence>